<keyword evidence="2" id="KW-0274">FAD</keyword>
<dbReference type="EMBL" id="JBBNAF010000003">
    <property type="protein sequence ID" value="KAK9160808.1"/>
    <property type="molecule type" value="Genomic_DNA"/>
</dbReference>
<keyword evidence="4" id="KW-0732">Signal</keyword>
<gene>
    <name evidence="5" type="ORF">Syun_007149</name>
</gene>
<dbReference type="Pfam" id="PF13738">
    <property type="entry name" value="Pyr_redox_3"/>
    <property type="match status" value="1"/>
</dbReference>
<evidence type="ECO:0008006" key="7">
    <source>
        <dbReference type="Google" id="ProtNLM"/>
    </source>
</evidence>
<evidence type="ECO:0000256" key="4">
    <source>
        <dbReference type="SAM" id="SignalP"/>
    </source>
</evidence>
<keyword evidence="1" id="KW-0285">Flavoprotein</keyword>
<evidence type="ECO:0000256" key="3">
    <source>
        <dbReference type="ARBA" id="ARBA00023002"/>
    </source>
</evidence>
<feature type="chain" id="PRO_5042820478" description="Flavin-containing monooxygenase" evidence="4">
    <location>
        <begin position="19"/>
        <end position="177"/>
    </location>
</feature>
<dbReference type="Gene3D" id="3.50.50.60">
    <property type="entry name" value="FAD/NAD(P)-binding domain"/>
    <property type="match status" value="1"/>
</dbReference>
<reference evidence="5 6" key="1">
    <citation type="submission" date="2024-01" db="EMBL/GenBank/DDBJ databases">
        <title>Genome assemblies of Stephania.</title>
        <authorList>
            <person name="Yang L."/>
        </authorList>
    </citation>
    <scope>NUCLEOTIDE SEQUENCE [LARGE SCALE GENOMIC DNA]</scope>
    <source>
        <strain evidence="5">YNDBR</strain>
        <tissue evidence="5">Leaf</tissue>
    </source>
</reference>
<sequence length="177" mass="18905">MAMQAVGMSFSKIVLLSGATYTASIMAMNGQLADILGRLQVYQAEFVILCVGRFSGLPKLPDFPINQGPEVFNGVAVHSLDYSAMEDAIAAELINGKRVVVVGNQKSGVDIAVECASANGAEHPCTLIYRTKHWSRALSSSPGCSSLTFGAEAMFVDLGPFYVLSIPVFTVHLLLQF</sequence>
<dbReference type="InterPro" id="IPR050346">
    <property type="entry name" value="FMO-like"/>
</dbReference>
<comment type="caution">
    <text evidence="5">The sequence shown here is derived from an EMBL/GenBank/DDBJ whole genome shotgun (WGS) entry which is preliminary data.</text>
</comment>
<dbReference type="InterPro" id="IPR036188">
    <property type="entry name" value="FAD/NAD-bd_sf"/>
</dbReference>
<protein>
    <recommendedName>
        <fullName evidence="7">Flavin-containing monooxygenase</fullName>
    </recommendedName>
</protein>
<feature type="signal peptide" evidence="4">
    <location>
        <begin position="1"/>
        <end position="18"/>
    </location>
</feature>
<evidence type="ECO:0000313" key="6">
    <source>
        <dbReference type="Proteomes" id="UP001420932"/>
    </source>
</evidence>
<keyword evidence="3" id="KW-0560">Oxidoreductase</keyword>
<dbReference type="PANTHER" id="PTHR23023">
    <property type="entry name" value="DIMETHYLANILINE MONOOXYGENASE"/>
    <property type="match status" value="1"/>
</dbReference>
<dbReference type="SUPFAM" id="SSF51905">
    <property type="entry name" value="FAD/NAD(P)-binding domain"/>
    <property type="match status" value="1"/>
</dbReference>
<evidence type="ECO:0000256" key="2">
    <source>
        <dbReference type="ARBA" id="ARBA00022827"/>
    </source>
</evidence>
<dbReference type="GO" id="GO:0016491">
    <property type="term" value="F:oxidoreductase activity"/>
    <property type="evidence" value="ECO:0007669"/>
    <property type="project" value="UniProtKB-KW"/>
</dbReference>
<evidence type="ECO:0000313" key="5">
    <source>
        <dbReference type="EMBL" id="KAK9160808.1"/>
    </source>
</evidence>
<dbReference type="AlphaFoldDB" id="A0AAP0PYD1"/>
<organism evidence="5 6">
    <name type="scientific">Stephania yunnanensis</name>
    <dbReference type="NCBI Taxonomy" id="152371"/>
    <lineage>
        <taxon>Eukaryota</taxon>
        <taxon>Viridiplantae</taxon>
        <taxon>Streptophyta</taxon>
        <taxon>Embryophyta</taxon>
        <taxon>Tracheophyta</taxon>
        <taxon>Spermatophyta</taxon>
        <taxon>Magnoliopsida</taxon>
        <taxon>Ranunculales</taxon>
        <taxon>Menispermaceae</taxon>
        <taxon>Menispermoideae</taxon>
        <taxon>Cissampelideae</taxon>
        <taxon>Stephania</taxon>
    </lineage>
</organism>
<proteinExistence type="predicted"/>
<dbReference type="Proteomes" id="UP001420932">
    <property type="component" value="Unassembled WGS sequence"/>
</dbReference>
<keyword evidence="6" id="KW-1185">Reference proteome</keyword>
<evidence type="ECO:0000256" key="1">
    <source>
        <dbReference type="ARBA" id="ARBA00022630"/>
    </source>
</evidence>
<name>A0AAP0PYD1_9MAGN</name>
<accession>A0AAP0PYD1</accession>